<proteinExistence type="inferred from homology"/>
<dbReference type="Gene3D" id="3.40.50.720">
    <property type="entry name" value="NAD(P)-binding Rossmann-like Domain"/>
    <property type="match status" value="1"/>
</dbReference>
<dbReference type="Proteomes" id="UP000019678">
    <property type="component" value="Unassembled WGS sequence"/>
</dbReference>
<evidence type="ECO:0000256" key="2">
    <source>
        <dbReference type="RuleBase" id="RU000363"/>
    </source>
</evidence>
<reference evidence="3 4" key="1">
    <citation type="submission" date="2013-05" db="EMBL/GenBank/DDBJ databases">
        <title>Genome assembly of Chondromyces apiculatus DSM 436.</title>
        <authorList>
            <person name="Sharma G."/>
            <person name="Khatri I."/>
            <person name="Kaur C."/>
            <person name="Mayilraj S."/>
            <person name="Subramanian S."/>
        </authorList>
    </citation>
    <scope>NUCLEOTIDE SEQUENCE [LARGE SCALE GENOMIC DNA]</scope>
    <source>
        <strain evidence="3 4">DSM 436</strain>
    </source>
</reference>
<evidence type="ECO:0000313" key="3">
    <source>
        <dbReference type="EMBL" id="EYF02587.1"/>
    </source>
</evidence>
<dbReference type="PROSITE" id="PS00061">
    <property type="entry name" value="ADH_SHORT"/>
    <property type="match status" value="1"/>
</dbReference>
<dbReference type="RefSeq" id="WP_052376355.1">
    <property type="nucleotide sequence ID" value="NZ_ASRX01000058.1"/>
</dbReference>
<dbReference type="Pfam" id="PF00106">
    <property type="entry name" value="adh_short"/>
    <property type="match status" value="1"/>
</dbReference>
<dbReference type="PRINTS" id="PR00081">
    <property type="entry name" value="GDHRDH"/>
</dbReference>
<dbReference type="GO" id="GO:0016616">
    <property type="term" value="F:oxidoreductase activity, acting on the CH-OH group of donors, NAD or NADP as acceptor"/>
    <property type="evidence" value="ECO:0007669"/>
    <property type="project" value="TreeGrafter"/>
</dbReference>
<dbReference type="PRINTS" id="PR00080">
    <property type="entry name" value="SDRFAMILY"/>
</dbReference>
<dbReference type="InterPro" id="IPR036291">
    <property type="entry name" value="NAD(P)-bd_dom_sf"/>
</dbReference>
<dbReference type="SUPFAM" id="SSF51735">
    <property type="entry name" value="NAD(P)-binding Rossmann-fold domains"/>
    <property type="match status" value="1"/>
</dbReference>
<dbReference type="STRING" id="1192034.CAP_6698"/>
<comment type="similarity">
    <text evidence="1 2">Belongs to the short-chain dehydrogenases/reductases (SDR) family.</text>
</comment>
<dbReference type="EMBL" id="ASRX01000058">
    <property type="protein sequence ID" value="EYF02587.1"/>
    <property type="molecule type" value="Genomic_DNA"/>
</dbReference>
<gene>
    <name evidence="3" type="ORF">CAP_6698</name>
</gene>
<organism evidence="3 4">
    <name type="scientific">Chondromyces apiculatus DSM 436</name>
    <dbReference type="NCBI Taxonomy" id="1192034"/>
    <lineage>
        <taxon>Bacteria</taxon>
        <taxon>Pseudomonadati</taxon>
        <taxon>Myxococcota</taxon>
        <taxon>Polyangia</taxon>
        <taxon>Polyangiales</taxon>
        <taxon>Polyangiaceae</taxon>
        <taxon>Chondromyces</taxon>
    </lineage>
</organism>
<dbReference type="PANTHER" id="PTHR42760">
    <property type="entry name" value="SHORT-CHAIN DEHYDROGENASES/REDUCTASES FAMILY MEMBER"/>
    <property type="match status" value="1"/>
</dbReference>
<accession>A0A017T0U6</accession>
<dbReference type="AlphaFoldDB" id="A0A017T0U6"/>
<dbReference type="InterPro" id="IPR002347">
    <property type="entry name" value="SDR_fam"/>
</dbReference>
<evidence type="ECO:0000256" key="1">
    <source>
        <dbReference type="ARBA" id="ARBA00006484"/>
    </source>
</evidence>
<name>A0A017T0U6_9BACT</name>
<comment type="caution">
    <text evidence="3">The sequence shown here is derived from an EMBL/GenBank/DDBJ whole genome shotgun (WGS) entry which is preliminary data.</text>
</comment>
<dbReference type="CDD" id="cd05233">
    <property type="entry name" value="SDR_c"/>
    <property type="match status" value="1"/>
</dbReference>
<dbReference type="OrthoDB" id="9814396at2"/>
<sequence length="247" mass="27273">MAGFVKRVCLLTGAGGRLGEAFCRTYADQYDIVAVYRTRHPEVPSQVQRLRDPRNPTASVPDNEHPVFAVQADLLETGQVRRVVELALTRFDRVDVLLNAAADVQFHGPLVEAERLGPAFRAQMELNVMVPMQLVSQLHEASWRHTPDENRALRRHVLNVSSTSGLRIYTGHHQAVYSASKAALNYLTCHMADELSAIGVRANALAPNSFPAIVTTERVVEALVRLDEGDATGQVLELDAEGERSTR</sequence>
<protein>
    <submittedName>
        <fullName evidence="3">Short-chain dehydrogenase/reductase SDR</fullName>
    </submittedName>
</protein>
<evidence type="ECO:0000313" key="4">
    <source>
        <dbReference type="Proteomes" id="UP000019678"/>
    </source>
</evidence>
<dbReference type="InterPro" id="IPR020904">
    <property type="entry name" value="Sc_DH/Rdtase_CS"/>
</dbReference>
<dbReference type="eggNOG" id="COG1028">
    <property type="taxonomic scope" value="Bacteria"/>
</dbReference>
<keyword evidence="4" id="KW-1185">Reference proteome</keyword>